<gene>
    <name evidence="2" type="ORF">V6N11_001942</name>
</gene>
<reference evidence="2 3" key="1">
    <citation type="journal article" date="2024" name="G3 (Bethesda)">
        <title>Genome assembly of Hibiscus sabdariffa L. provides insights into metabolisms of medicinal natural products.</title>
        <authorList>
            <person name="Kim T."/>
        </authorList>
    </citation>
    <scope>NUCLEOTIDE SEQUENCE [LARGE SCALE GENOMIC DNA]</scope>
    <source>
        <strain evidence="2">TK-2024</strain>
        <tissue evidence="2">Old leaves</tissue>
    </source>
</reference>
<proteinExistence type="predicted"/>
<protein>
    <submittedName>
        <fullName evidence="2">Uncharacterized protein</fullName>
    </submittedName>
</protein>
<evidence type="ECO:0000256" key="1">
    <source>
        <dbReference type="ARBA" id="ARBA00022842"/>
    </source>
</evidence>
<dbReference type="Gene3D" id="1.20.1110.10">
    <property type="entry name" value="Calcium-transporting ATPase, transmembrane domain"/>
    <property type="match status" value="1"/>
</dbReference>
<evidence type="ECO:0000313" key="3">
    <source>
        <dbReference type="Proteomes" id="UP001396334"/>
    </source>
</evidence>
<evidence type="ECO:0000313" key="2">
    <source>
        <dbReference type="EMBL" id="KAK9004134.1"/>
    </source>
</evidence>
<dbReference type="Gene3D" id="2.70.150.10">
    <property type="entry name" value="Calcium-transporting ATPase, cytoplasmic transduction domain A"/>
    <property type="match status" value="1"/>
</dbReference>
<dbReference type="PANTHER" id="PTHR42861">
    <property type="entry name" value="CALCIUM-TRANSPORTING ATPASE"/>
    <property type="match status" value="1"/>
</dbReference>
<dbReference type="EMBL" id="JBBPBN010000031">
    <property type="protein sequence ID" value="KAK9004134.1"/>
    <property type="molecule type" value="Genomic_DNA"/>
</dbReference>
<organism evidence="2 3">
    <name type="scientific">Hibiscus sabdariffa</name>
    <name type="common">roselle</name>
    <dbReference type="NCBI Taxonomy" id="183260"/>
    <lineage>
        <taxon>Eukaryota</taxon>
        <taxon>Viridiplantae</taxon>
        <taxon>Streptophyta</taxon>
        <taxon>Embryophyta</taxon>
        <taxon>Tracheophyta</taxon>
        <taxon>Spermatophyta</taxon>
        <taxon>Magnoliopsida</taxon>
        <taxon>eudicotyledons</taxon>
        <taxon>Gunneridae</taxon>
        <taxon>Pentapetalae</taxon>
        <taxon>rosids</taxon>
        <taxon>malvids</taxon>
        <taxon>Malvales</taxon>
        <taxon>Malvaceae</taxon>
        <taxon>Malvoideae</taxon>
        <taxon>Hibiscus</taxon>
    </lineage>
</organism>
<keyword evidence="3" id="KW-1185">Reference proteome</keyword>
<dbReference type="SUPFAM" id="SSF81653">
    <property type="entry name" value="Calcium ATPase, transduction domain A"/>
    <property type="match status" value="1"/>
</dbReference>
<keyword evidence="1" id="KW-0460">Magnesium</keyword>
<accession>A0ABR2QUB7</accession>
<comment type="caution">
    <text evidence="2">The sequence shown here is derived from an EMBL/GenBank/DDBJ whole genome shotgun (WGS) entry which is preliminary data.</text>
</comment>
<dbReference type="InterPro" id="IPR008250">
    <property type="entry name" value="ATPase_P-typ_transduc_dom_A_sf"/>
</dbReference>
<name>A0ABR2QUB7_9ROSI</name>
<dbReference type="Proteomes" id="UP001396334">
    <property type="component" value="Unassembled WGS sequence"/>
</dbReference>
<sequence>MVVASDLLRGDSCTLVFKFQFLTALLGFEANTFLRERHNTTSADARQSKSISRKGDIISIKLGDIISADARLLDVSVNCIYTASTWKEGEIEAAVIATGVHTFFGKVSHLVDSTKQQVKHVLTAIGNFCICTQFMTVNIVSELTICLYYPLEEFLLPCPQFYMLQWQSGLIAYLFRGLSRKE</sequence>